<dbReference type="GeneID" id="60063994"/>
<proteinExistence type="predicted"/>
<reference evidence="1 2" key="1">
    <citation type="submission" date="2013-04" db="EMBL/GenBank/DDBJ databases">
        <title>The Genome Sequence of Bacteroides massiliensis DSM 17679.</title>
        <authorList>
            <consortium name="The Broad Institute Genomics Platform"/>
            <person name="Earl A."/>
            <person name="Ward D."/>
            <person name="Feldgarden M."/>
            <person name="Gevers D."/>
            <person name="Martens E."/>
            <person name="Fenner L."/>
            <person name="Roux V."/>
            <person name="Mallet M.N."/>
            <person name="Raoult D."/>
            <person name="Walker B."/>
            <person name="Young S."/>
            <person name="Zeng Q."/>
            <person name="Gargeya S."/>
            <person name="Fitzgerald M."/>
            <person name="Haas B."/>
            <person name="Abouelleil A."/>
            <person name="Allen A.W."/>
            <person name="Alvarado L."/>
            <person name="Arachchi H.M."/>
            <person name="Berlin A.M."/>
            <person name="Chapman S.B."/>
            <person name="Gainer-Dewar J."/>
            <person name="Goldberg J."/>
            <person name="Griggs A."/>
            <person name="Gujja S."/>
            <person name="Hansen M."/>
            <person name="Howarth C."/>
            <person name="Imamovic A."/>
            <person name="Ireland A."/>
            <person name="Larimer J."/>
            <person name="McCowan C."/>
            <person name="Murphy C."/>
            <person name="Pearson M."/>
            <person name="Poon T.W."/>
            <person name="Priest M."/>
            <person name="Roberts A."/>
            <person name="Saif S."/>
            <person name="Shea T."/>
            <person name="Sisk P."/>
            <person name="Sykes S."/>
            <person name="Wortman J."/>
            <person name="Nusbaum C."/>
            <person name="Birren B."/>
        </authorList>
    </citation>
    <scope>NUCLEOTIDE SEQUENCE [LARGE SCALE GENOMIC DNA]</scope>
    <source>
        <strain evidence="2">B84634 / Timone 84634 / DSM 17679 / JCM 13223</strain>
    </source>
</reference>
<sequence>MDFFLCFFMDIGRYLLRACGLIQTVTILTVQKKTWLQRSMVAQLPFLVAHDGWTTLSGFFHTLGMFLQSCCPNTFI</sequence>
<dbReference type="Proteomes" id="UP000017831">
    <property type="component" value="Unassembled WGS sequence"/>
</dbReference>
<name>U6RE67_9BACT</name>
<dbReference type="STRING" id="1121098.HMPREF1534_02493"/>
<dbReference type="AlphaFoldDB" id="U6RE67"/>
<dbReference type="RefSeq" id="WP_005941543.1">
    <property type="nucleotide sequence ID" value="NZ_KB890326.1"/>
</dbReference>
<dbReference type="HOGENOM" id="CLU_2646954_0_0_10"/>
<evidence type="ECO:0000313" key="1">
    <source>
        <dbReference type="EMBL" id="EOA54021.1"/>
    </source>
</evidence>
<protein>
    <submittedName>
        <fullName evidence="1">Uncharacterized protein</fullName>
    </submittedName>
</protein>
<accession>U6RE67</accession>
<organism evidence="1 2">
    <name type="scientific">Phocaeicola massiliensis B84634 = Timone 84634 = DSM 17679 = JCM 13223</name>
    <dbReference type="NCBI Taxonomy" id="1121098"/>
    <lineage>
        <taxon>Bacteria</taxon>
        <taxon>Pseudomonadati</taxon>
        <taxon>Bacteroidota</taxon>
        <taxon>Bacteroidia</taxon>
        <taxon>Bacteroidales</taxon>
        <taxon>Bacteroidaceae</taxon>
        <taxon>Phocaeicola</taxon>
    </lineage>
</organism>
<gene>
    <name evidence="1" type="ORF">HMPREF1534_02493</name>
</gene>
<comment type="caution">
    <text evidence="1">The sequence shown here is derived from an EMBL/GenBank/DDBJ whole genome shotgun (WGS) entry which is preliminary data.</text>
</comment>
<keyword evidence="2" id="KW-1185">Reference proteome</keyword>
<dbReference type="EMBL" id="AQHY01000028">
    <property type="protein sequence ID" value="EOA54021.1"/>
    <property type="molecule type" value="Genomic_DNA"/>
</dbReference>
<evidence type="ECO:0000313" key="2">
    <source>
        <dbReference type="Proteomes" id="UP000017831"/>
    </source>
</evidence>